<evidence type="ECO:0000259" key="6">
    <source>
        <dbReference type="Pfam" id="PF12698"/>
    </source>
</evidence>
<gene>
    <name evidence="7" type="ORF">SMC1_08205</name>
</gene>
<evidence type="ECO:0000313" key="8">
    <source>
        <dbReference type="Proteomes" id="UP000266113"/>
    </source>
</evidence>
<sequence>MYPVAAAVIINDVRRCTTRLIQAPHTPLATLLVTICASAFVAAIGLLIGVASRSEEQATAFSLILMFVLAGLGGAWVPLQFTGTAFQRVARATPGTWVIDAYENVVQRGLGVRSVLLSSSLPIASAAGLVLLAILRSADSQPDIRLGSR</sequence>
<keyword evidence="3 5" id="KW-1133">Transmembrane helix</keyword>
<dbReference type="RefSeq" id="WP_119086294.1">
    <property type="nucleotide sequence ID" value="NZ_QXIY01000035.1"/>
</dbReference>
<proteinExistence type="predicted"/>
<feature type="transmembrane region" description="Helical" evidence="5">
    <location>
        <begin position="60"/>
        <end position="79"/>
    </location>
</feature>
<comment type="subcellular location">
    <subcellularLocation>
        <location evidence="1">Membrane</location>
        <topology evidence="1">Multi-pass membrane protein</topology>
    </subcellularLocation>
</comment>
<dbReference type="GO" id="GO:0016020">
    <property type="term" value="C:membrane"/>
    <property type="evidence" value="ECO:0007669"/>
    <property type="project" value="UniProtKB-SubCell"/>
</dbReference>
<dbReference type="AlphaFoldDB" id="A0A398DKH6"/>
<dbReference type="Pfam" id="PF12698">
    <property type="entry name" value="ABC2_membrane_3"/>
    <property type="match status" value="1"/>
</dbReference>
<name>A0A398DKH6_9BACT</name>
<dbReference type="Proteomes" id="UP000266113">
    <property type="component" value="Unassembled WGS sequence"/>
</dbReference>
<keyword evidence="2 5" id="KW-0812">Transmembrane</keyword>
<keyword evidence="4 5" id="KW-0472">Membrane</keyword>
<comment type="caution">
    <text evidence="7">The sequence shown here is derived from an EMBL/GenBank/DDBJ whole genome shotgun (WGS) entry which is preliminary data.</text>
</comment>
<feature type="domain" description="ABC-2 type transporter transmembrane" evidence="6">
    <location>
        <begin position="26"/>
        <end position="135"/>
    </location>
</feature>
<accession>A0A398DKH6</accession>
<dbReference type="OrthoDB" id="63188at2"/>
<reference evidence="7 8" key="1">
    <citation type="submission" date="2018-09" db="EMBL/GenBank/DDBJ databases">
        <title>Discovery and Ecogenomic Context for Candidatus Cryosericales, a Global Caldiserica Order Active in Thawing Permafrost.</title>
        <authorList>
            <person name="Martinez M.A."/>
            <person name="Woodcroft B.J."/>
            <person name="Ignacio Espinoza J.C."/>
            <person name="Zayed A."/>
            <person name="Singleton C.M."/>
            <person name="Boyd J."/>
            <person name="Li Y.-F."/>
            <person name="Purvine S."/>
            <person name="Maughan H."/>
            <person name="Hodgkins S.B."/>
            <person name="Anderson D."/>
            <person name="Sederholm M."/>
            <person name="Temperton B."/>
            <person name="Saleska S.R."/>
            <person name="Tyson G.W."/>
            <person name="Rich V.I."/>
        </authorList>
    </citation>
    <scope>NUCLEOTIDE SEQUENCE [LARGE SCALE GENOMIC DNA]</scope>
    <source>
        <strain evidence="7 8">SMC1</strain>
    </source>
</reference>
<evidence type="ECO:0000313" key="7">
    <source>
        <dbReference type="EMBL" id="RIE16186.1"/>
    </source>
</evidence>
<evidence type="ECO:0000256" key="2">
    <source>
        <dbReference type="ARBA" id="ARBA00022692"/>
    </source>
</evidence>
<organism evidence="7 8">
    <name type="scientific">Candidatus Cryosericum septentrionale</name>
    <dbReference type="NCBI Taxonomy" id="2290913"/>
    <lineage>
        <taxon>Bacteria</taxon>
        <taxon>Pseudomonadati</taxon>
        <taxon>Caldisericota/Cryosericota group</taxon>
        <taxon>Candidatus Cryosericota</taxon>
        <taxon>Candidatus Cryosericia</taxon>
        <taxon>Candidatus Cryosericales</taxon>
        <taxon>Candidatus Cryosericaceae</taxon>
        <taxon>Candidatus Cryosericum</taxon>
    </lineage>
</organism>
<feature type="transmembrane region" description="Helical" evidence="5">
    <location>
        <begin position="28"/>
        <end position="48"/>
    </location>
</feature>
<evidence type="ECO:0000256" key="5">
    <source>
        <dbReference type="SAM" id="Phobius"/>
    </source>
</evidence>
<evidence type="ECO:0000256" key="1">
    <source>
        <dbReference type="ARBA" id="ARBA00004141"/>
    </source>
</evidence>
<evidence type="ECO:0000256" key="3">
    <source>
        <dbReference type="ARBA" id="ARBA00022989"/>
    </source>
</evidence>
<dbReference type="EMBL" id="QXIY01000035">
    <property type="protein sequence ID" value="RIE16186.1"/>
    <property type="molecule type" value="Genomic_DNA"/>
</dbReference>
<evidence type="ECO:0000256" key="4">
    <source>
        <dbReference type="ARBA" id="ARBA00023136"/>
    </source>
</evidence>
<feature type="transmembrane region" description="Helical" evidence="5">
    <location>
        <begin position="115"/>
        <end position="135"/>
    </location>
</feature>
<dbReference type="GO" id="GO:0140359">
    <property type="term" value="F:ABC-type transporter activity"/>
    <property type="evidence" value="ECO:0007669"/>
    <property type="project" value="InterPro"/>
</dbReference>
<keyword evidence="8" id="KW-1185">Reference proteome</keyword>
<protein>
    <submittedName>
        <fullName evidence="7">ABC transporter permease</fullName>
    </submittedName>
</protein>
<dbReference type="InterPro" id="IPR013525">
    <property type="entry name" value="ABC2_TM"/>
</dbReference>